<evidence type="ECO:0000313" key="3">
    <source>
        <dbReference type="Proteomes" id="UP000287296"/>
    </source>
</evidence>
<name>A0A429X209_SIMTE</name>
<sequence>MNNWEEEIFNYFNSPITNTYTESLNRLIKIMNLLVMVTLLKP</sequence>
<accession>A0A429X209</accession>
<gene>
    <name evidence="2" type="ORF">D5F11_022795</name>
</gene>
<dbReference type="RefSeq" id="WP_120118495.1">
    <property type="nucleotide sequence ID" value="NZ_BORI01000001.1"/>
</dbReference>
<dbReference type="Proteomes" id="UP000287296">
    <property type="component" value="Unassembled WGS sequence"/>
</dbReference>
<dbReference type="InterPro" id="IPR002560">
    <property type="entry name" value="Transposase_DDE"/>
</dbReference>
<dbReference type="Pfam" id="PF01610">
    <property type="entry name" value="DDE_Tnp_ISL3"/>
    <property type="match status" value="1"/>
</dbReference>
<organism evidence="2 3">
    <name type="scientific">Siminovitchia terrae</name>
    <name type="common">Bacillus terrae</name>
    <dbReference type="NCBI Taxonomy" id="1914933"/>
    <lineage>
        <taxon>Bacteria</taxon>
        <taxon>Bacillati</taxon>
        <taxon>Bacillota</taxon>
        <taxon>Bacilli</taxon>
        <taxon>Bacillales</taxon>
        <taxon>Bacillaceae</taxon>
        <taxon>Siminovitchia</taxon>
    </lineage>
</organism>
<dbReference type="EMBL" id="QYTW02000034">
    <property type="protein sequence ID" value="RST57447.1"/>
    <property type="molecule type" value="Genomic_DNA"/>
</dbReference>
<evidence type="ECO:0000259" key="1">
    <source>
        <dbReference type="Pfam" id="PF01610"/>
    </source>
</evidence>
<feature type="domain" description="Transposase IS204/IS1001/IS1096/IS1165 DDE" evidence="1">
    <location>
        <begin position="1"/>
        <end position="31"/>
    </location>
</feature>
<comment type="caution">
    <text evidence="2">The sequence shown here is derived from an EMBL/GenBank/DDBJ whole genome shotgun (WGS) entry which is preliminary data.</text>
</comment>
<reference evidence="2 3" key="1">
    <citation type="submission" date="2018-12" db="EMBL/GenBank/DDBJ databases">
        <authorList>
            <person name="Sun L."/>
            <person name="Chen Z."/>
        </authorList>
    </citation>
    <scope>NUCLEOTIDE SEQUENCE [LARGE SCALE GENOMIC DNA]</scope>
    <source>
        <strain evidence="2 3">LMG 29736</strain>
    </source>
</reference>
<dbReference type="OrthoDB" id="6197054at2"/>
<proteinExistence type="predicted"/>
<dbReference type="AlphaFoldDB" id="A0A429X209"/>
<protein>
    <recommendedName>
        <fullName evidence="1">Transposase IS204/IS1001/IS1096/IS1165 DDE domain-containing protein</fullName>
    </recommendedName>
</protein>
<evidence type="ECO:0000313" key="2">
    <source>
        <dbReference type="EMBL" id="RST57447.1"/>
    </source>
</evidence>